<keyword evidence="2" id="KW-1185">Reference proteome</keyword>
<evidence type="ECO:0000313" key="2">
    <source>
        <dbReference type="Proteomes" id="UP000238882"/>
    </source>
</evidence>
<dbReference type="EMBL" id="MSCN01000001">
    <property type="protein sequence ID" value="PQJ78097.1"/>
    <property type="molecule type" value="Genomic_DNA"/>
</dbReference>
<dbReference type="PROSITE" id="PS51257">
    <property type="entry name" value="PROKAR_LIPOPROTEIN"/>
    <property type="match status" value="1"/>
</dbReference>
<gene>
    <name evidence="1" type="ORF">BTO18_02320</name>
</gene>
<evidence type="ECO:0008006" key="3">
    <source>
        <dbReference type="Google" id="ProtNLM"/>
    </source>
</evidence>
<sequence>MSKNSFLFLITALIFSCNTPSEINKDFNCKIASLNNLEIVEDVTNQFSIQIPKSWKTNLYKDAIQSSIFTADTTKQLTESTLLDVTFVNNNINFNEAFLLKQEQEQLTKKLIRIKHKEVKVLDKPSIYMIYKGKKGKYLFTTCHIFVKVDAQNFIQTKTSVYGDSLVNQRLCESLSRIETIKIH</sequence>
<evidence type="ECO:0000313" key="1">
    <source>
        <dbReference type="EMBL" id="PQJ78097.1"/>
    </source>
</evidence>
<organism evidence="1 2">
    <name type="scientific">Polaribacter porphyrae</name>
    <dbReference type="NCBI Taxonomy" id="1137780"/>
    <lineage>
        <taxon>Bacteria</taxon>
        <taxon>Pseudomonadati</taxon>
        <taxon>Bacteroidota</taxon>
        <taxon>Flavobacteriia</taxon>
        <taxon>Flavobacteriales</taxon>
        <taxon>Flavobacteriaceae</taxon>
    </lineage>
</organism>
<dbReference type="Proteomes" id="UP000238882">
    <property type="component" value="Unassembled WGS sequence"/>
</dbReference>
<accession>A0A2S7WKF1</accession>
<dbReference type="AlphaFoldDB" id="A0A2S7WKF1"/>
<protein>
    <recommendedName>
        <fullName evidence="3">PsbP C-terminal domain-containing protein</fullName>
    </recommendedName>
</protein>
<reference evidence="1 2" key="1">
    <citation type="submission" date="2016-12" db="EMBL/GenBank/DDBJ databases">
        <title>Trade-off between light-utilization and light-protection in marine flavobacteria.</title>
        <authorList>
            <person name="Kumagai Y."/>
            <person name="Yoshizawa S."/>
            <person name="Kogure K."/>
            <person name="Iwasaki W."/>
        </authorList>
    </citation>
    <scope>NUCLEOTIDE SEQUENCE [LARGE SCALE GENOMIC DNA]</scope>
    <source>
        <strain evidence="1 2">NBRC 108759</strain>
    </source>
</reference>
<proteinExistence type="predicted"/>
<name>A0A2S7WKF1_9FLAO</name>
<dbReference type="OrthoDB" id="1201582at2"/>
<dbReference type="RefSeq" id="WP_105014678.1">
    <property type="nucleotide sequence ID" value="NZ_MSCN01000001.1"/>
</dbReference>
<comment type="caution">
    <text evidence="1">The sequence shown here is derived from an EMBL/GenBank/DDBJ whole genome shotgun (WGS) entry which is preliminary data.</text>
</comment>